<evidence type="ECO:0000313" key="2">
    <source>
        <dbReference type="EMBL" id="TKK71462.1"/>
    </source>
</evidence>
<dbReference type="SUPFAM" id="SSF109854">
    <property type="entry name" value="DinB/YfiT-like putative metalloenzymes"/>
    <property type="match status" value="1"/>
</dbReference>
<organism evidence="2 3">
    <name type="scientific">Ilyomonas limi</name>
    <dbReference type="NCBI Taxonomy" id="2575867"/>
    <lineage>
        <taxon>Bacteria</taxon>
        <taxon>Pseudomonadati</taxon>
        <taxon>Bacteroidota</taxon>
        <taxon>Chitinophagia</taxon>
        <taxon>Chitinophagales</taxon>
        <taxon>Chitinophagaceae</taxon>
        <taxon>Ilyomonas</taxon>
    </lineage>
</organism>
<keyword evidence="3" id="KW-1185">Reference proteome</keyword>
<dbReference type="RefSeq" id="WP_137259701.1">
    <property type="nucleotide sequence ID" value="NZ_SZQL01000001.1"/>
</dbReference>
<gene>
    <name evidence="2" type="ORF">FC093_00075</name>
</gene>
<proteinExistence type="predicted"/>
<evidence type="ECO:0000259" key="1">
    <source>
        <dbReference type="Pfam" id="PF12867"/>
    </source>
</evidence>
<dbReference type="Proteomes" id="UP000305848">
    <property type="component" value="Unassembled WGS sequence"/>
</dbReference>
<dbReference type="Gene3D" id="1.20.120.450">
    <property type="entry name" value="dinb family like domain"/>
    <property type="match status" value="1"/>
</dbReference>
<comment type="caution">
    <text evidence="2">The sequence shown here is derived from an EMBL/GenBank/DDBJ whole genome shotgun (WGS) entry which is preliminary data.</text>
</comment>
<dbReference type="EMBL" id="SZQL01000001">
    <property type="protein sequence ID" value="TKK71462.1"/>
    <property type="molecule type" value="Genomic_DNA"/>
</dbReference>
<dbReference type="Pfam" id="PF12867">
    <property type="entry name" value="DinB_2"/>
    <property type="match status" value="1"/>
</dbReference>
<evidence type="ECO:0000313" key="3">
    <source>
        <dbReference type="Proteomes" id="UP000305848"/>
    </source>
</evidence>
<dbReference type="InterPro" id="IPR024775">
    <property type="entry name" value="DinB-like"/>
</dbReference>
<reference evidence="2 3" key="1">
    <citation type="submission" date="2019-05" db="EMBL/GenBank/DDBJ databases">
        <title>Panacibacter sp. strain 17mud1-8 Genome sequencing and assembly.</title>
        <authorList>
            <person name="Chhetri G."/>
        </authorList>
    </citation>
    <scope>NUCLEOTIDE SEQUENCE [LARGE SCALE GENOMIC DNA]</scope>
    <source>
        <strain evidence="2 3">17mud1-8</strain>
    </source>
</reference>
<feature type="domain" description="DinB-like" evidence="1">
    <location>
        <begin position="38"/>
        <end position="168"/>
    </location>
</feature>
<dbReference type="OrthoDB" id="9793216at2"/>
<name>A0A4U3L8S5_9BACT</name>
<sequence>MQKIQKPAAGEYKDYSAAYISKVPDDGMVLQYLQTDFETIRTLVMDLPEEKLLSAYAPGKWTLKEILVHMMDTERIFAYRALRIARNDKTDLPGFEQDEYTPYLYANERSIANIMEEYGLQRKSTVALFSNFDESAFTRTGFANGAPLSVRAALYIIAGHELHHLQIIREKYL</sequence>
<dbReference type="AlphaFoldDB" id="A0A4U3L8S5"/>
<protein>
    <submittedName>
        <fullName evidence="2">DinB family protein</fullName>
    </submittedName>
</protein>
<accession>A0A4U3L8S5</accession>
<dbReference type="InterPro" id="IPR034660">
    <property type="entry name" value="DinB/YfiT-like"/>
</dbReference>